<name>X0WEV7_9ZZZZ</name>
<dbReference type="AlphaFoldDB" id="X0WEV7"/>
<sequence length="224" mass="25231">MIIAEAAARVLKVLEQTDEEEYDIDQAVMDVNQAIGEIADEAELSSLNTFSQFSLAADDYSDSDEWAVVPGRAPITDVLGASIGEIGYIKHAWLSVESANAEFKERDIRYLLDNYGDDEGQPTRYAVDGDFFYWRPVGAAGTEFIARLFWAKMPPEYGRGEEPTIIAQAPYAVIYRACALACIWLVDDDRAPRFDKMAQRLIDKYIIRDSMHGDSRMEMEDFNG</sequence>
<proteinExistence type="predicted"/>
<reference evidence="1" key="1">
    <citation type="journal article" date="2014" name="Front. Microbiol.">
        <title>High frequency of phylogenetically diverse reductive dehalogenase-homologous genes in deep subseafloor sedimentary metagenomes.</title>
        <authorList>
            <person name="Kawai M."/>
            <person name="Futagami T."/>
            <person name="Toyoda A."/>
            <person name="Takaki Y."/>
            <person name="Nishi S."/>
            <person name="Hori S."/>
            <person name="Arai W."/>
            <person name="Tsubouchi T."/>
            <person name="Morono Y."/>
            <person name="Uchiyama I."/>
            <person name="Ito T."/>
            <person name="Fujiyama A."/>
            <person name="Inagaki F."/>
            <person name="Takami H."/>
        </authorList>
    </citation>
    <scope>NUCLEOTIDE SEQUENCE</scope>
    <source>
        <strain evidence="1">Expedition CK06-06</strain>
    </source>
</reference>
<gene>
    <name evidence="1" type="ORF">S01H1_39212</name>
</gene>
<accession>X0WEV7</accession>
<dbReference type="EMBL" id="BARS01024729">
    <property type="protein sequence ID" value="GAG11241.1"/>
    <property type="molecule type" value="Genomic_DNA"/>
</dbReference>
<organism evidence="1">
    <name type="scientific">marine sediment metagenome</name>
    <dbReference type="NCBI Taxonomy" id="412755"/>
    <lineage>
        <taxon>unclassified sequences</taxon>
        <taxon>metagenomes</taxon>
        <taxon>ecological metagenomes</taxon>
    </lineage>
</organism>
<evidence type="ECO:0000313" key="1">
    <source>
        <dbReference type="EMBL" id="GAG11241.1"/>
    </source>
</evidence>
<comment type="caution">
    <text evidence="1">The sequence shown here is derived from an EMBL/GenBank/DDBJ whole genome shotgun (WGS) entry which is preliminary data.</text>
</comment>
<protein>
    <submittedName>
        <fullName evidence="1">Uncharacterized protein</fullName>
    </submittedName>
</protein>